<reference evidence="1 2" key="1">
    <citation type="submission" date="2010-03" db="EMBL/GenBank/DDBJ databases">
        <authorList>
            <person name="Glass J.I."/>
            <person name="Benders G.A."/>
            <person name="Durkin A.S."/>
            <person name="Farmerie W.G."/>
            <person name="Hlavinka K."/>
            <person name="Hostetler J."/>
            <person name="Jackson J."/>
            <person name="May M.A."/>
            <person name="Miller R.H."/>
            <person name="Paralanov V."/>
            <person name="Radune D."/>
            <person name="Szczypinski B."/>
            <person name="Brown D.R."/>
        </authorList>
    </citation>
    <scope>NUCLEOTIDE SEQUENCE [LARGE SCALE GENOMIC DNA]</scope>
    <source>
        <strain evidence="1 2">A21JP2</strain>
    </source>
</reference>
<evidence type="ECO:0000313" key="2">
    <source>
        <dbReference type="Proteomes" id="UP000004757"/>
    </source>
</evidence>
<keyword evidence="2" id="KW-1185">Reference proteome</keyword>
<evidence type="ECO:0000313" key="1">
    <source>
        <dbReference type="EMBL" id="EFF41848.1"/>
    </source>
</evidence>
<dbReference type="STRING" id="747682.MALL_0180"/>
<dbReference type="Proteomes" id="UP000004757">
    <property type="component" value="Unassembled WGS sequence"/>
</dbReference>
<dbReference type="AlphaFoldDB" id="D4XV21"/>
<accession>D4XV21</accession>
<dbReference type="EMBL" id="ADNC01000002">
    <property type="protein sequence ID" value="EFF41848.1"/>
    <property type="molecule type" value="Genomic_DNA"/>
</dbReference>
<organism evidence="1 2">
    <name type="scientific">Mycoplasmopsis alligatoris A21JP2</name>
    <dbReference type="NCBI Taxonomy" id="747682"/>
    <lineage>
        <taxon>Bacteria</taxon>
        <taxon>Bacillati</taxon>
        <taxon>Mycoplasmatota</taxon>
        <taxon>Mycoplasmoidales</taxon>
        <taxon>Metamycoplasmataceae</taxon>
        <taxon>Mycoplasmopsis</taxon>
    </lineage>
</organism>
<gene>
    <name evidence="1" type="ORF">MALL_0180</name>
</gene>
<dbReference type="RefSeq" id="WP_005683129.1">
    <property type="nucleotide sequence ID" value="NZ_ADNC01000002.1"/>
</dbReference>
<name>D4XV21_9BACT</name>
<sequence>MDLLSKKDDELLIIFGHEKEGKKTLLFERLNLNAYNEGYTLNDQSYLNIKKLVVEYKLLLETVNNSNFEKDTIEKENNNINTFKLKLENNETKNILNNIYDSNEFLTTFKNSLNNVLTKLTAWKNKDKNSKEINELKTTLKNELDNLGFENTGFKKSVIGEILSYIEDSNTNKDGYNRKKTQITKLSKIVPGQELFALIRYWVYSESANLSTILIADDHDDKDAYKLLTESYEKLRSKNNLYRNINDINPSFITHADPKDESDTTPIFNKIKELESKYAQASLDALKTFKDPKSTEDQKTKAKNALSTARNAFYKELNSKDILIERNSEIRHSSTKYKNYEDMNEQGYQPFHLAQLYAELVSLSEIMKWLNNNFIK</sequence>
<comment type="caution">
    <text evidence="1">The sequence shown here is derived from an EMBL/GenBank/DDBJ whole genome shotgun (WGS) entry which is preliminary data.</text>
</comment>
<proteinExistence type="predicted"/>
<protein>
    <submittedName>
        <fullName evidence="1">Uncharacterized protein</fullName>
    </submittedName>
</protein>